<organism evidence="2 3">
    <name type="scientific">Botryosphaeria dothidea</name>
    <dbReference type="NCBI Taxonomy" id="55169"/>
    <lineage>
        <taxon>Eukaryota</taxon>
        <taxon>Fungi</taxon>
        <taxon>Dikarya</taxon>
        <taxon>Ascomycota</taxon>
        <taxon>Pezizomycotina</taxon>
        <taxon>Dothideomycetes</taxon>
        <taxon>Dothideomycetes incertae sedis</taxon>
        <taxon>Botryosphaeriales</taxon>
        <taxon>Botryosphaeriaceae</taxon>
        <taxon>Botryosphaeria</taxon>
    </lineage>
</organism>
<gene>
    <name evidence="2" type="ORF">GTA08_BOTSDO08588</name>
</gene>
<accession>A0A8H4IKM1</accession>
<comment type="caution">
    <text evidence="2">The sequence shown here is derived from an EMBL/GenBank/DDBJ whole genome shotgun (WGS) entry which is preliminary data.</text>
</comment>
<reference evidence="2" key="1">
    <citation type="submission" date="2020-04" db="EMBL/GenBank/DDBJ databases">
        <title>Genome Assembly and Annotation of Botryosphaeria dothidea sdau 11-99, a Latent Pathogen of Apple Fruit Ring Rot in China.</title>
        <authorList>
            <person name="Yu C."/>
            <person name="Diao Y."/>
            <person name="Lu Q."/>
            <person name="Zhao J."/>
            <person name="Cui S."/>
            <person name="Peng C."/>
            <person name="He B."/>
            <person name="Liu H."/>
        </authorList>
    </citation>
    <scope>NUCLEOTIDE SEQUENCE [LARGE SCALE GENOMIC DNA]</scope>
    <source>
        <strain evidence="2">Sdau11-99</strain>
    </source>
</reference>
<feature type="transmembrane region" description="Helical" evidence="1">
    <location>
        <begin position="242"/>
        <end position="267"/>
    </location>
</feature>
<name>A0A8H4IKM1_9PEZI</name>
<dbReference type="OrthoDB" id="4765977at2759"/>
<protein>
    <submittedName>
        <fullName evidence="2">Uncharacterized protein</fullName>
    </submittedName>
</protein>
<dbReference type="Proteomes" id="UP000572817">
    <property type="component" value="Unassembled WGS sequence"/>
</dbReference>
<keyword evidence="1" id="KW-1133">Transmembrane helix</keyword>
<keyword evidence="3" id="KW-1185">Reference proteome</keyword>
<dbReference type="AlphaFoldDB" id="A0A8H4IKM1"/>
<evidence type="ECO:0000313" key="2">
    <source>
        <dbReference type="EMBL" id="KAF4302927.1"/>
    </source>
</evidence>
<evidence type="ECO:0000256" key="1">
    <source>
        <dbReference type="SAM" id="Phobius"/>
    </source>
</evidence>
<dbReference type="EMBL" id="WWBZ02000062">
    <property type="protein sequence ID" value="KAF4302927.1"/>
    <property type="molecule type" value="Genomic_DNA"/>
</dbReference>
<feature type="transmembrane region" description="Helical" evidence="1">
    <location>
        <begin position="213"/>
        <end position="236"/>
    </location>
</feature>
<sequence length="416" mass="45361">MTLQAGQYSMQCWNSTRNPNDMNRPKLIYQCLQLIKALQARFTNGEIAIPSRDQKETRQGVEICILYRPELPIFDDIASFLTRTANEKSLDYQDFVKQDMGVTRYFNDEEIRNVSLLAAPVPDGLTEDKIAEVAKSVTEYDGFNANHDWSNSIPAEQRATQRFQITRRSLQRLHEKEGQDLRGEISNLLDGFKAAQGETKTAWQVIAMIAKGVVAVGGVGAIGGALGGTVYCVFIVSVWVGVGFAVVIGAALLAIAAVLGFAGYLAVKDARNVLLLVNDTPSDIFPLRDDVRNGERKVVPEVIPATAPNSDFVSASFFVYEKYRIAGQSFGSYGSAFGVSFKGGQGEFSVGMDCPNSFFGGNNSIEVCTGNDPGRAAQMALDSGCMHGWTDNPRVDVKIADHWGNVNWGRAIAMGK</sequence>
<keyword evidence="1" id="KW-0472">Membrane</keyword>
<proteinExistence type="predicted"/>
<keyword evidence="1" id="KW-0812">Transmembrane</keyword>
<evidence type="ECO:0000313" key="3">
    <source>
        <dbReference type="Proteomes" id="UP000572817"/>
    </source>
</evidence>